<feature type="domain" description="YheO-like" evidence="1">
    <location>
        <begin position="6"/>
        <end position="117"/>
    </location>
</feature>
<dbReference type="InterPro" id="IPR039446">
    <property type="entry name" value="DauR-like"/>
</dbReference>
<evidence type="ECO:0000259" key="2">
    <source>
        <dbReference type="Pfam" id="PF13309"/>
    </source>
</evidence>
<evidence type="ECO:0000313" key="4">
    <source>
        <dbReference type="Proteomes" id="UP000838672"/>
    </source>
</evidence>
<dbReference type="Proteomes" id="UP000838672">
    <property type="component" value="Unassembled WGS sequence"/>
</dbReference>
<comment type="caution">
    <text evidence="3">The sequence shown here is derived from an EMBL/GenBank/DDBJ whole genome shotgun (WGS) entry which is preliminary data.</text>
</comment>
<reference evidence="3" key="1">
    <citation type="submission" date="2021-11" db="EMBL/GenBank/DDBJ databases">
        <authorList>
            <person name="Rodrigo-Torres L."/>
            <person name="Arahal R. D."/>
            <person name="Lucena T."/>
        </authorList>
    </citation>
    <scope>NUCLEOTIDE SEQUENCE</scope>
    <source>
        <strain evidence="3">CECT 7929</strain>
    </source>
</reference>
<dbReference type="InterPro" id="IPR013559">
    <property type="entry name" value="YheO"/>
</dbReference>
<dbReference type="EMBL" id="CAKLDI010000001">
    <property type="protein sequence ID" value="CAH0534407.1"/>
    <property type="molecule type" value="Genomic_DNA"/>
</dbReference>
<accession>A0ABN8DUE5</accession>
<dbReference type="Pfam" id="PF13309">
    <property type="entry name" value="HTH_22"/>
    <property type="match status" value="1"/>
</dbReference>
<gene>
    <name evidence="3" type="primary">dauR_1</name>
    <name evidence="3" type="ORF">VST7929_02338</name>
</gene>
<sequence length="214" mass="24079">MDSVFQPYEVMVDFLADFLGENAEVVVHDFTDLHQSIRKIRNGHVTGRKVGDPITDLVVKTLGDKENANTLYRCNYRAITKNQNILKCATYFIRNSEKNIIGAMCINMLVDDYVRVKQVLDSFLCGVLPQSDIQLDEVDENLGQTVPELVDSRITSVIQSAGIPVETMAQNDKVDIISRLNAEGVFLLKGSVHRVANELDLSEPTVYKYLQKLK</sequence>
<dbReference type="PANTHER" id="PTHR35568:SF1">
    <property type="entry name" value="TRANSCRIPTIONAL REGULATOR DAUR"/>
    <property type="match status" value="1"/>
</dbReference>
<protein>
    <submittedName>
        <fullName evidence="3">Transcriptional regulator DauR</fullName>
    </submittedName>
</protein>
<feature type="domain" description="Transcriptional regulator DauR-like HTH" evidence="2">
    <location>
        <begin position="150"/>
        <end position="210"/>
    </location>
</feature>
<name>A0ABN8DUE5_9VIBR</name>
<evidence type="ECO:0000259" key="1">
    <source>
        <dbReference type="Pfam" id="PF08348"/>
    </source>
</evidence>
<dbReference type="Pfam" id="PF08348">
    <property type="entry name" value="PAS_6"/>
    <property type="match status" value="1"/>
</dbReference>
<dbReference type="InterPro" id="IPR039445">
    <property type="entry name" value="DauR-like_HTH"/>
</dbReference>
<dbReference type="RefSeq" id="WP_237467004.1">
    <property type="nucleotide sequence ID" value="NZ_CAKLDI010000001.1"/>
</dbReference>
<proteinExistence type="predicted"/>
<evidence type="ECO:0000313" key="3">
    <source>
        <dbReference type="EMBL" id="CAH0534407.1"/>
    </source>
</evidence>
<dbReference type="PANTHER" id="PTHR35568">
    <property type="entry name" value="TRANSCRIPTIONAL REGULATOR DAUR"/>
    <property type="match status" value="1"/>
</dbReference>
<keyword evidence="4" id="KW-1185">Reference proteome</keyword>
<organism evidence="3 4">
    <name type="scientific">Vibrio stylophorae</name>
    <dbReference type="NCBI Taxonomy" id="659351"/>
    <lineage>
        <taxon>Bacteria</taxon>
        <taxon>Pseudomonadati</taxon>
        <taxon>Pseudomonadota</taxon>
        <taxon>Gammaproteobacteria</taxon>
        <taxon>Vibrionales</taxon>
        <taxon>Vibrionaceae</taxon>
        <taxon>Vibrio</taxon>
    </lineage>
</organism>